<dbReference type="PANTHER" id="PTHR31313:SF81">
    <property type="entry name" value="TY1 ENHANCER ACTIVATOR"/>
    <property type="match status" value="1"/>
</dbReference>
<dbReference type="InterPro" id="IPR036864">
    <property type="entry name" value="Zn2-C6_fun-type_DNA-bd_sf"/>
</dbReference>
<dbReference type="GO" id="GO:0008270">
    <property type="term" value="F:zinc ion binding"/>
    <property type="evidence" value="ECO:0007669"/>
    <property type="project" value="InterPro"/>
</dbReference>
<evidence type="ECO:0000256" key="1">
    <source>
        <dbReference type="ARBA" id="ARBA00004123"/>
    </source>
</evidence>
<keyword evidence="6" id="KW-0804">Transcription</keyword>
<dbReference type="Gene3D" id="4.10.240.10">
    <property type="entry name" value="Zn(2)-C6 fungal-type DNA-binding domain"/>
    <property type="match status" value="1"/>
</dbReference>
<evidence type="ECO:0000256" key="2">
    <source>
        <dbReference type="ARBA" id="ARBA00022723"/>
    </source>
</evidence>
<name>A0A2J6R3J0_HYAVF</name>
<dbReference type="OrthoDB" id="2154091at2759"/>
<evidence type="ECO:0000313" key="10">
    <source>
        <dbReference type="EMBL" id="PMD33039.1"/>
    </source>
</evidence>
<feature type="compositionally biased region" description="Polar residues" evidence="8">
    <location>
        <begin position="93"/>
        <end position="104"/>
    </location>
</feature>
<feature type="compositionally biased region" description="Low complexity" evidence="8">
    <location>
        <begin position="177"/>
        <end position="190"/>
    </location>
</feature>
<dbReference type="PANTHER" id="PTHR31313">
    <property type="entry name" value="TY1 ENHANCER ACTIVATOR"/>
    <property type="match status" value="1"/>
</dbReference>
<keyword evidence="2" id="KW-0479">Metal-binding</keyword>
<keyword evidence="5" id="KW-0238">DNA-binding</keyword>
<dbReference type="CDD" id="cd12148">
    <property type="entry name" value="fungal_TF_MHR"/>
    <property type="match status" value="1"/>
</dbReference>
<feature type="compositionally biased region" description="Polar residues" evidence="8">
    <location>
        <begin position="140"/>
        <end position="169"/>
    </location>
</feature>
<evidence type="ECO:0000256" key="4">
    <source>
        <dbReference type="ARBA" id="ARBA00023015"/>
    </source>
</evidence>
<dbReference type="InterPro" id="IPR001138">
    <property type="entry name" value="Zn2Cys6_DnaBD"/>
</dbReference>
<dbReference type="GO" id="GO:0005634">
    <property type="term" value="C:nucleus"/>
    <property type="evidence" value="ECO:0007669"/>
    <property type="project" value="UniProtKB-SubCell"/>
</dbReference>
<sequence>MVDRSKASSTTGTSFQRAGIACQSCRLRKVKASLKSPCDAQSVLPDKACSPCQRAGQECLLDPLSDGRRSVNREYVDKLQQRIKNLEELNQKHQNNQITANRSACSPKENGTAHPVDASVIPDNPSTSKPADTTNKEPPRSNNTDTSEPVMLNMSSSRQQMVPASTSIVVSGKTPENSNANTNTSGGSPSFYGATSHPHVVSPGEDSGLTSCDEPETVDIDLDPTSPHLQDDLLHSFFKYQKLWVDIVNKESFLTNKAYGCPSRWYSKFLENAILASATRLSTSKAVRALGSKYFKWAKDEAMSAMSEPTPAGLQGFLLLSEYEVTQGNDRPGWMYCVACRMLSDLGLHKLAGSVGSPVESIESTQESDLAYGLLSACVVYEGVWTLYLGRPSSIPRSVMSAAVSRCKAGRKSDSSWLNAWVGLCEPMAEISHVLNDQSNGDFDRSESLRKLSKQVEDWYEGLPPELTYNESRLTNMDMSGYGLHTQYCKVQILLRRALARPLNTRKRRYSQTTSDWRSQASSDDLDAVIYRYALRVARLLVTYREAFGVEKIPSIMLDNAVVAATVMIAHLNNAGNLDKMQKETLWLRQLMKSIETLQPHFPIVGRMLDALKQICGSGLLCSILPSANRGSTNAPPRELPMASQYQDLSSTSNDVRGDSGVVDGGRDVTWDVFDMETDSSMFFAGGFDNFVFDLPLQEALIPSSNFAQVAGRRQDVSL</sequence>
<dbReference type="EMBL" id="KZ613957">
    <property type="protein sequence ID" value="PMD33039.1"/>
    <property type="molecule type" value="Genomic_DNA"/>
</dbReference>
<feature type="compositionally biased region" description="Polar residues" evidence="8">
    <location>
        <begin position="124"/>
        <end position="133"/>
    </location>
</feature>
<keyword evidence="4" id="KW-0805">Transcription regulation</keyword>
<feature type="region of interest" description="Disordered" evidence="8">
    <location>
        <begin position="93"/>
        <end position="215"/>
    </location>
</feature>
<proteinExistence type="predicted"/>
<protein>
    <recommendedName>
        <fullName evidence="9">Zn(2)-C6 fungal-type domain-containing protein</fullName>
    </recommendedName>
</protein>
<evidence type="ECO:0000256" key="3">
    <source>
        <dbReference type="ARBA" id="ARBA00022833"/>
    </source>
</evidence>
<dbReference type="Proteomes" id="UP000235786">
    <property type="component" value="Unassembled WGS sequence"/>
</dbReference>
<dbReference type="GO" id="GO:0006351">
    <property type="term" value="P:DNA-templated transcription"/>
    <property type="evidence" value="ECO:0007669"/>
    <property type="project" value="InterPro"/>
</dbReference>
<evidence type="ECO:0000256" key="7">
    <source>
        <dbReference type="ARBA" id="ARBA00023242"/>
    </source>
</evidence>
<organism evidence="10 11">
    <name type="scientific">Hyaloscypha variabilis (strain UAMH 11265 / GT02V1 / F)</name>
    <name type="common">Meliniomyces variabilis</name>
    <dbReference type="NCBI Taxonomy" id="1149755"/>
    <lineage>
        <taxon>Eukaryota</taxon>
        <taxon>Fungi</taxon>
        <taxon>Dikarya</taxon>
        <taxon>Ascomycota</taxon>
        <taxon>Pezizomycotina</taxon>
        <taxon>Leotiomycetes</taxon>
        <taxon>Helotiales</taxon>
        <taxon>Hyaloscyphaceae</taxon>
        <taxon>Hyaloscypha</taxon>
        <taxon>Hyaloscypha variabilis</taxon>
    </lineage>
</organism>
<evidence type="ECO:0000256" key="5">
    <source>
        <dbReference type="ARBA" id="ARBA00023125"/>
    </source>
</evidence>
<evidence type="ECO:0000259" key="9">
    <source>
        <dbReference type="SMART" id="SM00066"/>
    </source>
</evidence>
<dbReference type="InterPro" id="IPR051615">
    <property type="entry name" value="Transcr_Regulatory_Elem"/>
</dbReference>
<accession>A0A2J6R3J0</accession>
<evidence type="ECO:0000256" key="8">
    <source>
        <dbReference type="SAM" id="MobiDB-lite"/>
    </source>
</evidence>
<dbReference type="STRING" id="1149755.A0A2J6R3J0"/>
<dbReference type="GO" id="GO:0000981">
    <property type="term" value="F:DNA-binding transcription factor activity, RNA polymerase II-specific"/>
    <property type="evidence" value="ECO:0007669"/>
    <property type="project" value="InterPro"/>
</dbReference>
<feature type="domain" description="Zn(2)-C6 fungal-type" evidence="9">
    <location>
        <begin position="16"/>
        <end position="70"/>
    </location>
</feature>
<dbReference type="SUPFAM" id="SSF57701">
    <property type="entry name" value="Zn2/Cys6 DNA-binding domain"/>
    <property type="match status" value="1"/>
</dbReference>
<comment type="subcellular location">
    <subcellularLocation>
        <location evidence="1">Nucleus</location>
    </subcellularLocation>
</comment>
<dbReference type="AlphaFoldDB" id="A0A2J6R3J0"/>
<gene>
    <name evidence="10" type="ORF">L207DRAFT_499321</name>
</gene>
<keyword evidence="3" id="KW-0862">Zinc</keyword>
<evidence type="ECO:0000313" key="11">
    <source>
        <dbReference type="Proteomes" id="UP000235786"/>
    </source>
</evidence>
<dbReference type="SMART" id="SM00066">
    <property type="entry name" value="GAL4"/>
    <property type="match status" value="1"/>
</dbReference>
<dbReference type="CDD" id="cd00067">
    <property type="entry name" value="GAL4"/>
    <property type="match status" value="1"/>
</dbReference>
<dbReference type="InterPro" id="IPR007219">
    <property type="entry name" value="XnlR_reg_dom"/>
</dbReference>
<evidence type="ECO:0000256" key="6">
    <source>
        <dbReference type="ARBA" id="ARBA00023163"/>
    </source>
</evidence>
<reference evidence="10 11" key="1">
    <citation type="submission" date="2016-04" db="EMBL/GenBank/DDBJ databases">
        <title>A degradative enzymes factory behind the ericoid mycorrhizal symbiosis.</title>
        <authorList>
            <consortium name="DOE Joint Genome Institute"/>
            <person name="Martino E."/>
            <person name="Morin E."/>
            <person name="Grelet G."/>
            <person name="Kuo A."/>
            <person name="Kohler A."/>
            <person name="Daghino S."/>
            <person name="Barry K."/>
            <person name="Choi C."/>
            <person name="Cichocki N."/>
            <person name="Clum A."/>
            <person name="Copeland A."/>
            <person name="Hainaut M."/>
            <person name="Haridas S."/>
            <person name="Labutti K."/>
            <person name="Lindquist E."/>
            <person name="Lipzen A."/>
            <person name="Khouja H.-R."/>
            <person name="Murat C."/>
            <person name="Ohm R."/>
            <person name="Olson A."/>
            <person name="Spatafora J."/>
            <person name="Veneault-Fourrey C."/>
            <person name="Henrissat B."/>
            <person name="Grigoriev I."/>
            <person name="Martin F."/>
            <person name="Perotto S."/>
        </authorList>
    </citation>
    <scope>NUCLEOTIDE SEQUENCE [LARGE SCALE GENOMIC DNA]</scope>
    <source>
        <strain evidence="10 11">F</strain>
    </source>
</reference>
<dbReference type="GO" id="GO:0003677">
    <property type="term" value="F:DNA binding"/>
    <property type="evidence" value="ECO:0007669"/>
    <property type="project" value="UniProtKB-KW"/>
</dbReference>
<keyword evidence="11" id="KW-1185">Reference proteome</keyword>
<keyword evidence="7" id="KW-0539">Nucleus</keyword>
<dbReference type="Pfam" id="PF04082">
    <property type="entry name" value="Fungal_trans"/>
    <property type="match status" value="1"/>
</dbReference>